<evidence type="ECO:0000313" key="2">
    <source>
        <dbReference type="Proteomes" id="UP000607653"/>
    </source>
</evidence>
<dbReference type="Proteomes" id="UP000607653">
    <property type="component" value="Unassembled WGS sequence"/>
</dbReference>
<sequence length="56" mass="6051">MGKPRASHAIPHKGHVIPPNGAFLRVHVDVASGSELLFYCCALCLHLEKKNNGGQM</sequence>
<protein>
    <submittedName>
        <fullName evidence="1">Uncharacterized protein</fullName>
    </submittedName>
</protein>
<name>A0A822YH28_NELNU</name>
<keyword evidence="2" id="KW-1185">Reference proteome</keyword>
<accession>A0A822YH28</accession>
<dbReference type="EMBL" id="DUZY01000003">
    <property type="protein sequence ID" value="DAD31433.1"/>
    <property type="molecule type" value="Genomic_DNA"/>
</dbReference>
<evidence type="ECO:0000313" key="1">
    <source>
        <dbReference type="EMBL" id="DAD31433.1"/>
    </source>
</evidence>
<comment type="caution">
    <text evidence="1">The sequence shown here is derived from an EMBL/GenBank/DDBJ whole genome shotgun (WGS) entry which is preliminary data.</text>
</comment>
<reference evidence="1 2" key="1">
    <citation type="journal article" date="2020" name="Mol. Biol. Evol.">
        <title>Distinct Expression and Methylation Patterns for Genes with Different Fates following a Single Whole-Genome Duplication in Flowering Plants.</title>
        <authorList>
            <person name="Shi T."/>
            <person name="Rahmani R.S."/>
            <person name="Gugger P.F."/>
            <person name="Wang M."/>
            <person name="Li H."/>
            <person name="Zhang Y."/>
            <person name="Li Z."/>
            <person name="Wang Q."/>
            <person name="Van de Peer Y."/>
            <person name="Marchal K."/>
            <person name="Chen J."/>
        </authorList>
    </citation>
    <scope>NUCLEOTIDE SEQUENCE [LARGE SCALE GENOMIC DNA]</scope>
    <source>
        <tissue evidence="1">Leaf</tissue>
    </source>
</reference>
<proteinExistence type="predicted"/>
<gene>
    <name evidence="1" type="ORF">HUJ06_010284</name>
</gene>
<dbReference type="AlphaFoldDB" id="A0A822YH28"/>
<organism evidence="1 2">
    <name type="scientific">Nelumbo nucifera</name>
    <name type="common">Sacred lotus</name>
    <dbReference type="NCBI Taxonomy" id="4432"/>
    <lineage>
        <taxon>Eukaryota</taxon>
        <taxon>Viridiplantae</taxon>
        <taxon>Streptophyta</taxon>
        <taxon>Embryophyta</taxon>
        <taxon>Tracheophyta</taxon>
        <taxon>Spermatophyta</taxon>
        <taxon>Magnoliopsida</taxon>
        <taxon>Proteales</taxon>
        <taxon>Nelumbonaceae</taxon>
        <taxon>Nelumbo</taxon>
    </lineage>
</organism>